<sequence>MNTMKQMQPYIQDVYPKKAQFIRNESITIVIEIANPTAGSVKLRLDTSVSFLQHQLEVYACDVVAKPSEVTNVELSITPKDAECNGYGVDVSLYEQGNLTDEQSTSFDVVSDWRKSIRYGFLSDFYTSEAGDTTDVAYINKLHLNVVQFYDWMYKHDDLIPPQDEFRDLMGRDLSIGVVKEKIALCHQYGMKAMAYGAVYAANKGFYEKHPDWALYDSAGKVLTFIDIFYIMNTSPASPWHQHIIGEYVKAIEQLDFDGIHMDTYGFPKTAISRLNGIEKMERLQEHFPVLIDNTRKELEQSKDDICLIFNNVGNWPVDTVGLADQNAIYVEVWHPYERYHHLQGIISRAKLVSQGKPVILAAYLKPFKEATTETMAQANLSALLLTAVIAASGGSHLLHGEKQGVLTQGYYVDHTTLEDPAFIRQIRDYYDFIIRYTNVLHDDSMRDVSMTHTDGDNFEYVFEGIDRSSYGEAGKVWTIMKENAKYKTIHFINLTNNDDLWNEGKKRPLIQKDMKVSIVLDGKARSVFMASPDSNLGRPQILEYAVHPGDKGNVLTVTIPQLQIWDVLVVEMEV</sequence>
<comment type="similarity">
    <text evidence="1">Belongs to the glycosyl hydrolase 66 family.</text>
</comment>
<keyword evidence="3" id="KW-0378">Hydrolase</keyword>
<keyword evidence="4" id="KW-1185">Reference proteome</keyword>
<evidence type="ECO:0000256" key="1">
    <source>
        <dbReference type="ARBA" id="ARBA00010837"/>
    </source>
</evidence>
<dbReference type="SUPFAM" id="SSF51445">
    <property type="entry name" value="(Trans)glycosidases"/>
    <property type="match status" value="1"/>
</dbReference>
<gene>
    <name evidence="3" type="ORF">MJB10_07485</name>
</gene>
<name>A0AA96LRK6_9BACL</name>
<dbReference type="InterPro" id="IPR025092">
    <property type="entry name" value="Glyco_hydro_66"/>
</dbReference>
<dbReference type="InterPro" id="IPR013780">
    <property type="entry name" value="Glyco_hydro_b"/>
</dbReference>
<keyword evidence="2" id="KW-0732">Signal</keyword>
<evidence type="ECO:0000313" key="3">
    <source>
        <dbReference type="EMBL" id="WNR45931.1"/>
    </source>
</evidence>
<protein>
    <submittedName>
        <fullName evidence="3">Glycoside hydrolase family 66 protein</fullName>
    </submittedName>
</protein>
<dbReference type="Gene3D" id="2.60.40.10">
    <property type="entry name" value="Immunoglobulins"/>
    <property type="match status" value="1"/>
</dbReference>
<dbReference type="Gene3D" id="2.60.40.1180">
    <property type="entry name" value="Golgi alpha-mannosidase II"/>
    <property type="match status" value="1"/>
</dbReference>
<proteinExistence type="inferred from homology"/>
<evidence type="ECO:0000313" key="4">
    <source>
        <dbReference type="Proteomes" id="UP001304650"/>
    </source>
</evidence>
<reference evidence="3" key="1">
    <citation type="submission" date="2022-02" db="EMBL/GenBank/DDBJ databases">
        <title>Paenibacillus sp. MBLB1832 Whole Genome Shotgun Sequencing.</title>
        <authorList>
            <person name="Hwang C.Y."/>
            <person name="Cho E.-S."/>
            <person name="Seo M.-J."/>
        </authorList>
    </citation>
    <scope>NUCLEOTIDE SEQUENCE</scope>
    <source>
        <strain evidence="3">MBLB1832</strain>
    </source>
</reference>
<accession>A0AA96LRK6</accession>
<evidence type="ECO:0000256" key="2">
    <source>
        <dbReference type="ARBA" id="ARBA00022729"/>
    </source>
</evidence>
<dbReference type="RefSeq" id="WP_314803107.1">
    <property type="nucleotide sequence ID" value="NZ_CP130319.1"/>
</dbReference>
<dbReference type="KEGG" id="proo:MJB10_07485"/>
<dbReference type="InterPro" id="IPR017853">
    <property type="entry name" value="GH"/>
</dbReference>
<dbReference type="GO" id="GO:0016787">
    <property type="term" value="F:hydrolase activity"/>
    <property type="evidence" value="ECO:0007669"/>
    <property type="project" value="UniProtKB-KW"/>
</dbReference>
<dbReference type="EMBL" id="CP130319">
    <property type="protein sequence ID" value="WNR45931.1"/>
    <property type="molecule type" value="Genomic_DNA"/>
</dbReference>
<dbReference type="AlphaFoldDB" id="A0AA96LRK6"/>
<dbReference type="InterPro" id="IPR013783">
    <property type="entry name" value="Ig-like_fold"/>
</dbReference>
<dbReference type="Proteomes" id="UP001304650">
    <property type="component" value="Chromosome"/>
</dbReference>
<dbReference type="Pfam" id="PF13199">
    <property type="entry name" value="Glyco_hydro_66"/>
    <property type="match status" value="1"/>
</dbReference>
<dbReference type="Gene3D" id="3.20.20.80">
    <property type="entry name" value="Glycosidases"/>
    <property type="match status" value="1"/>
</dbReference>
<dbReference type="CDD" id="cd14745">
    <property type="entry name" value="GH66"/>
    <property type="match status" value="1"/>
</dbReference>
<organism evidence="3 4">
    <name type="scientific">Paenibacillus roseopurpureus</name>
    <dbReference type="NCBI Taxonomy" id="2918901"/>
    <lineage>
        <taxon>Bacteria</taxon>
        <taxon>Bacillati</taxon>
        <taxon>Bacillota</taxon>
        <taxon>Bacilli</taxon>
        <taxon>Bacillales</taxon>
        <taxon>Paenibacillaceae</taxon>
        <taxon>Paenibacillus</taxon>
    </lineage>
</organism>